<dbReference type="Pfam" id="PF09520">
    <property type="entry name" value="RE_TdeIII"/>
    <property type="match status" value="1"/>
</dbReference>
<evidence type="ECO:0000313" key="8">
    <source>
        <dbReference type="Proteomes" id="UP000623269"/>
    </source>
</evidence>
<gene>
    <name evidence="7" type="ORF">I5677_14720</name>
</gene>
<name>A0A8J7L0E2_9FIRM</name>
<evidence type="ECO:0000256" key="6">
    <source>
        <dbReference type="ARBA" id="ARBA00093790"/>
    </source>
</evidence>
<keyword evidence="8" id="KW-1185">Reference proteome</keyword>
<evidence type="ECO:0000256" key="4">
    <source>
        <dbReference type="ARBA" id="ARBA00022801"/>
    </source>
</evidence>
<evidence type="ECO:0000256" key="5">
    <source>
        <dbReference type="ARBA" id="ARBA00093760"/>
    </source>
</evidence>
<organism evidence="7 8">
    <name type="scientific">Mobilitalea sibirica</name>
    <dbReference type="NCBI Taxonomy" id="1462919"/>
    <lineage>
        <taxon>Bacteria</taxon>
        <taxon>Bacillati</taxon>
        <taxon>Bacillota</taxon>
        <taxon>Clostridia</taxon>
        <taxon>Lachnospirales</taxon>
        <taxon>Lachnospiraceae</taxon>
        <taxon>Mobilitalea</taxon>
    </lineage>
</organism>
<comment type="caution">
    <text evidence="7">The sequence shown here is derived from an EMBL/GenBank/DDBJ whole genome shotgun (WGS) entry which is preliminary data.</text>
</comment>
<protein>
    <recommendedName>
        <fullName evidence="6">type II site-specific deoxyribonuclease</fullName>
        <ecNumber evidence="6">3.1.21.4</ecNumber>
    </recommendedName>
</protein>
<dbReference type="AlphaFoldDB" id="A0A8J7L0E2"/>
<evidence type="ECO:0000256" key="1">
    <source>
        <dbReference type="ARBA" id="ARBA00022722"/>
    </source>
</evidence>
<evidence type="ECO:0000256" key="2">
    <source>
        <dbReference type="ARBA" id="ARBA00022747"/>
    </source>
</evidence>
<dbReference type="RefSeq" id="WP_197662402.1">
    <property type="nucleotide sequence ID" value="NZ_JAEAGR010000017.1"/>
</dbReference>
<dbReference type="GO" id="GO:0009036">
    <property type="term" value="F:type II site-specific deoxyribonuclease activity"/>
    <property type="evidence" value="ECO:0007669"/>
    <property type="project" value="InterPro"/>
</dbReference>
<keyword evidence="4" id="KW-0378">Hydrolase</keyword>
<comment type="catalytic activity">
    <reaction evidence="5">
        <text>Endonucleolytic cleavage of DNA to give specific double-stranded fragments with terminal 5'-phosphates.</text>
        <dbReference type="EC" id="3.1.21.4"/>
    </reaction>
</comment>
<keyword evidence="3 7" id="KW-0255">Endonuclease</keyword>
<accession>A0A8J7L0E2</accession>
<evidence type="ECO:0000313" key="7">
    <source>
        <dbReference type="EMBL" id="MBH1942153.1"/>
    </source>
</evidence>
<dbReference type="GO" id="GO:0003677">
    <property type="term" value="F:DNA binding"/>
    <property type="evidence" value="ECO:0007669"/>
    <property type="project" value="InterPro"/>
</dbReference>
<keyword evidence="1" id="KW-0540">Nuclease</keyword>
<keyword evidence="2" id="KW-0680">Restriction system</keyword>
<dbReference type="GO" id="GO:0009307">
    <property type="term" value="P:DNA restriction-modification system"/>
    <property type="evidence" value="ECO:0007669"/>
    <property type="project" value="InterPro"/>
</dbReference>
<evidence type="ECO:0000256" key="3">
    <source>
        <dbReference type="ARBA" id="ARBA00022759"/>
    </source>
</evidence>
<dbReference type="EMBL" id="JAEAGR010000017">
    <property type="protein sequence ID" value="MBH1942153.1"/>
    <property type="molecule type" value="Genomic_DNA"/>
</dbReference>
<proteinExistence type="predicted"/>
<sequence length="286" mass="33474">MNSEKEKLIKDIVDIHIRQFVDSLEARYTMEVTDPLGVINAKKNNAFMSQLGEEFMFYSAFVRSFDSSFGKVLENMGNAIAKISYTVRGRIESYLLPQQTQHIDYLMTAYEKRDARPKVEDYRNFNCLVPSNVTSFLTSHETDNYFYDEETHCHYLIELKAGGDLDNKKAKSEKIALLNEFFILKNALKNDDVVKIYFATAYNKFGEGSSWRQERVQTFFAEEELLIGKDYWNFVCNDPDGFQVIFEQYKISSEYMKDALERIKRLYFDSGYDQLSITDFNDELTI</sequence>
<dbReference type="EC" id="3.1.21.4" evidence="6"/>
<reference evidence="7" key="1">
    <citation type="submission" date="2020-12" db="EMBL/GenBank/DDBJ databases">
        <title>M. sibirica DSM 26468T genome.</title>
        <authorList>
            <person name="Thieme N."/>
            <person name="Rettenmaier R."/>
            <person name="Zverlov V."/>
            <person name="Liebl W."/>
        </authorList>
    </citation>
    <scope>NUCLEOTIDE SEQUENCE</scope>
    <source>
        <strain evidence="7">DSM 26468</strain>
    </source>
</reference>
<dbReference type="InterPro" id="IPR019045">
    <property type="entry name" value="Restrct_endonuc_II_HinfI"/>
</dbReference>
<dbReference type="Proteomes" id="UP000623269">
    <property type="component" value="Unassembled WGS sequence"/>
</dbReference>